<sequence length="235" mass="25195">MCFNIVTVALFLSFLLCSNALQFLRGERSYSAEPLAGLYHTRSHVTQDTVNRLLDVLQAYRLTSVYGVYALHTHLRVADDEVLYLTQAPEGNFTSISVLPYASVRSDSIPMSHQVLLAGNTVELVPIEHGSATPDAISARQLLGEAIAHGLLHALAHVLSGSPQGHAVALSQILPIHRNALAKGQVVLNQLPSESRQVAVIAPELGRASLGLFTRGIASDEECEVAAGWLTATGK</sequence>
<dbReference type="AlphaFoldDB" id="A0A167I1N6"/>
<evidence type="ECO:0000313" key="3">
    <source>
        <dbReference type="Proteomes" id="UP000076738"/>
    </source>
</evidence>
<feature type="chain" id="PRO_5007887926" evidence="1">
    <location>
        <begin position="21"/>
        <end position="235"/>
    </location>
</feature>
<dbReference type="OrthoDB" id="2898635at2759"/>
<protein>
    <submittedName>
        <fullName evidence="2">Uncharacterized protein</fullName>
    </submittedName>
</protein>
<gene>
    <name evidence="2" type="ORF">CALVIDRAFT_567616</name>
</gene>
<keyword evidence="1" id="KW-0732">Signal</keyword>
<evidence type="ECO:0000313" key="2">
    <source>
        <dbReference type="EMBL" id="KZO92217.1"/>
    </source>
</evidence>
<feature type="signal peptide" evidence="1">
    <location>
        <begin position="1"/>
        <end position="20"/>
    </location>
</feature>
<dbReference type="Proteomes" id="UP000076738">
    <property type="component" value="Unassembled WGS sequence"/>
</dbReference>
<dbReference type="EMBL" id="KV417313">
    <property type="protein sequence ID" value="KZO92217.1"/>
    <property type="molecule type" value="Genomic_DNA"/>
</dbReference>
<organism evidence="2 3">
    <name type="scientific">Calocera viscosa (strain TUFC12733)</name>
    <dbReference type="NCBI Taxonomy" id="1330018"/>
    <lineage>
        <taxon>Eukaryota</taxon>
        <taxon>Fungi</taxon>
        <taxon>Dikarya</taxon>
        <taxon>Basidiomycota</taxon>
        <taxon>Agaricomycotina</taxon>
        <taxon>Dacrymycetes</taxon>
        <taxon>Dacrymycetales</taxon>
        <taxon>Dacrymycetaceae</taxon>
        <taxon>Calocera</taxon>
    </lineage>
</organism>
<name>A0A167I1N6_CALVF</name>
<proteinExistence type="predicted"/>
<accession>A0A167I1N6</accession>
<evidence type="ECO:0000256" key="1">
    <source>
        <dbReference type="SAM" id="SignalP"/>
    </source>
</evidence>
<keyword evidence="3" id="KW-1185">Reference proteome</keyword>
<reference evidence="2 3" key="1">
    <citation type="journal article" date="2016" name="Mol. Biol. Evol.">
        <title>Comparative Genomics of Early-Diverging Mushroom-Forming Fungi Provides Insights into the Origins of Lignocellulose Decay Capabilities.</title>
        <authorList>
            <person name="Nagy L.G."/>
            <person name="Riley R."/>
            <person name="Tritt A."/>
            <person name="Adam C."/>
            <person name="Daum C."/>
            <person name="Floudas D."/>
            <person name="Sun H."/>
            <person name="Yadav J.S."/>
            <person name="Pangilinan J."/>
            <person name="Larsson K.H."/>
            <person name="Matsuura K."/>
            <person name="Barry K."/>
            <person name="Labutti K."/>
            <person name="Kuo R."/>
            <person name="Ohm R.A."/>
            <person name="Bhattacharya S.S."/>
            <person name="Shirouzu T."/>
            <person name="Yoshinaga Y."/>
            <person name="Martin F.M."/>
            <person name="Grigoriev I.V."/>
            <person name="Hibbett D.S."/>
        </authorList>
    </citation>
    <scope>NUCLEOTIDE SEQUENCE [LARGE SCALE GENOMIC DNA]</scope>
    <source>
        <strain evidence="2 3">TUFC12733</strain>
    </source>
</reference>